<dbReference type="Gene3D" id="3.40.605.10">
    <property type="entry name" value="Aldehyde Dehydrogenase, Chain A, domain 1"/>
    <property type="match status" value="1"/>
</dbReference>
<dbReference type="Proteomes" id="UP000578112">
    <property type="component" value="Unassembled WGS sequence"/>
</dbReference>
<dbReference type="PROSITE" id="PS00070">
    <property type="entry name" value="ALDEHYDE_DEHYDR_CYS"/>
    <property type="match status" value="1"/>
</dbReference>
<evidence type="ECO:0000259" key="3">
    <source>
        <dbReference type="Pfam" id="PF00171"/>
    </source>
</evidence>
<dbReference type="AlphaFoldDB" id="A0A7W7MRU3"/>
<dbReference type="Gene3D" id="3.40.309.10">
    <property type="entry name" value="Aldehyde Dehydrogenase, Chain A, domain 2"/>
    <property type="match status" value="1"/>
</dbReference>
<dbReference type="InterPro" id="IPR016160">
    <property type="entry name" value="Ald_DH_CS_CYS"/>
</dbReference>
<dbReference type="Pfam" id="PF00171">
    <property type="entry name" value="Aldedh"/>
    <property type="match status" value="1"/>
</dbReference>
<evidence type="ECO:0000256" key="2">
    <source>
        <dbReference type="ARBA" id="ARBA00023002"/>
    </source>
</evidence>
<proteinExistence type="inferred from homology"/>
<comment type="similarity">
    <text evidence="1">Belongs to the aldehyde dehydrogenase family.</text>
</comment>
<dbReference type="EMBL" id="JACHNH010000001">
    <property type="protein sequence ID" value="MBB4763849.1"/>
    <property type="molecule type" value="Genomic_DNA"/>
</dbReference>
<protein>
    <submittedName>
        <fullName evidence="4">Succinate-semialdehyde dehydrogenase/glutarate-semialdehyde dehydrogenase</fullName>
        <ecNumber evidence="4">1.2.1.16</ecNumber>
        <ecNumber evidence="4">1.2.1.20</ecNumber>
        <ecNumber evidence="4">1.2.1.79</ecNumber>
    </submittedName>
</protein>
<dbReference type="InterPro" id="IPR015590">
    <property type="entry name" value="Aldehyde_DH_dom"/>
</dbReference>
<dbReference type="SUPFAM" id="SSF53720">
    <property type="entry name" value="ALDH-like"/>
    <property type="match status" value="1"/>
</dbReference>
<dbReference type="GO" id="GO:0004777">
    <property type="term" value="F:succinate-semialdehyde dehydrogenase (NAD+) activity"/>
    <property type="evidence" value="ECO:0007669"/>
    <property type="project" value="TreeGrafter"/>
</dbReference>
<dbReference type="EC" id="1.2.1.79" evidence="4"/>
<reference evidence="4 5" key="1">
    <citation type="submission" date="2020-08" db="EMBL/GenBank/DDBJ databases">
        <title>Sequencing the genomes of 1000 actinobacteria strains.</title>
        <authorList>
            <person name="Klenk H.-P."/>
        </authorList>
    </citation>
    <scope>NUCLEOTIDE SEQUENCE [LARGE SCALE GENOMIC DNA]</scope>
    <source>
        <strain evidence="4 5">DSM 43149</strain>
    </source>
</reference>
<dbReference type="FunFam" id="3.40.605.10:FF:000007">
    <property type="entry name" value="NAD/NADP-dependent betaine aldehyde dehydrogenase"/>
    <property type="match status" value="1"/>
</dbReference>
<evidence type="ECO:0000256" key="1">
    <source>
        <dbReference type="ARBA" id="ARBA00009986"/>
    </source>
</evidence>
<evidence type="ECO:0000313" key="5">
    <source>
        <dbReference type="Proteomes" id="UP000578112"/>
    </source>
</evidence>
<dbReference type="InterPro" id="IPR016161">
    <property type="entry name" value="Ald_DH/histidinol_DH"/>
</dbReference>
<dbReference type="GO" id="GO:0009450">
    <property type="term" value="P:gamma-aminobutyric acid catabolic process"/>
    <property type="evidence" value="ECO:0007669"/>
    <property type="project" value="TreeGrafter"/>
</dbReference>
<dbReference type="GO" id="GO:0102810">
    <property type="term" value="F:glutarate-semialdehyde dehydrogenase (NADP+) activity"/>
    <property type="evidence" value="ECO:0007669"/>
    <property type="project" value="UniProtKB-EC"/>
</dbReference>
<name>A0A7W7MRU3_9ACTN</name>
<dbReference type="PANTHER" id="PTHR43353">
    <property type="entry name" value="SUCCINATE-SEMIALDEHYDE DEHYDROGENASE, MITOCHONDRIAL"/>
    <property type="match status" value="1"/>
</dbReference>
<accession>A0A7W7MRU3</accession>
<evidence type="ECO:0000313" key="4">
    <source>
        <dbReference type="EMBL" id="MBB4763849.1"/>
    </source>
</evidence>
<dbReference type="RefSeq" id="WP_184995102.1">
    <property type="nucleotide sequence ID" value="NZ_BOMK01000041.1"/>
</dbReference>
<keyword evidence="5" id="KW-1185">Reference proteome</keyword>
<sequence length="478" mass="49318">MQLQMFVDGAWIPARSAATTVAISPATGEELGKVPDGDRADAVAAIAAARRAADGWARLSAFDRAAMLHRVADVIETRRDALARTLTLDQGKPLRAEAYDEVDELVTYWRMAAEDGKRLGGMLPNSSSAGKRALLIRRPRGVVGVITPWNWPYTMPAELIAPALAGGNTVVWTPAPSTAVSAIALAECLAEADLPPGVVNLVTGPGPVVGDEIARNPGTDAVAFIGSTTTGRLVAAAAAGKATLLEMGGNGPIVVLADADLDRAVEGALLACFLCAGQSCTAGERLLVHAAVREDFAGRLARAVRDRVRLGDPLDAATTMGPLNNAAVAAKMDDHVADAVRRGATVLTGGARATGFATDLYWPATVLDGVPADAAAATEETFGPIAPIVEIGSMDEAIRLTNASPYGLLAAVYTADLAAGLAFADAVRTGWVNINESTNYWESHLPFGGRSGSGSGIGRVGGAHPMEAFTELQTVIIG</sequence>
<feature type="domain" description="Aldehyde dehydrogenase" evidence="3">
    <location>
        <begin position="11"/>
        <end position="475"/>
    </location>
</feature>
<dbReference type="EC" id="1.2.1.20" evidence="4"/>
<dbReference type="InterPro" id="IPR050740">
    <property type="entry name" value="Aldehyde_DH_Superfamily"/>
</dbReference>
<dbReference type="PANTHER" id="PTHR43353:SF5">
    <property type="entry name" value="SUCCINATE-SEMIALDEHYDE DEHYDROGENASE, MITOCHONDRIAL"/>
    <property type="match status" value="1"/>
</dbReference>
<dbReference type="InterPro" id="IPR016162">
    <property type="entry name" value="Ald_DH_N"/>
</dbReference>
<keyword evidence="2 4" id="KW-0560">Oxidoreductase</keyword>
<dbReference type="InterPro" id="IPR016163">
    <property type="entry name" value="Ald_DH_C"/>
</dbReference>
<gene>
    <name evidence="4" type="ORF">BJ971_004405</name>
</gene>
<organism evidence="4 5">
    <name type="scientific">Actinoplanes digitatis</name>
    <dbReference type="NCBI Taxonomy" id="1868"/>
    <lineage>
        <taxon>Bacteria</taxon>
        <taxon>Bacillati</taxon>
        <taxon>Actinomycetota</taxon>
        <taxon>Actinomycetes</taxon>
        <taxon>Micromonosporales</taxon>
        <taxon>Micromonosporaceae</taxon>
        <taxon>Actinoplanes</taxon>
    </lineage>
</organism>
<comment type="caution">
    <text evidence="4">The sequence shown here is derived from an EMBL/GenBank/DDBJ whole genome shotgun (WGS) entry which is preliminary data.</text>
</comment>
<dbReference type="GO" id="GO:0036243">
    <property type="term" value="F:succinate-semialdehyde dehydrogenase (NADP+) activity"/>
    <property type="evidence" value="ECO:0007669"/>
    <property type="project" value="UniProtKB-EC"/>
</dbReference>
<dbReference type="EC" id="1.2.1.16" evidence="4"/>